<dbReference type="EMBL" id="JBHRST010000020">
    <property type="protein sequence ID" value="MFC3098661.1"/>
    <property type="molecule type" value="Genomic_DNA"/>
</dbReference>
<evidence type="ECO:0000313" key="2">
    <source>
        <dbReference type="EMBL" id="MFC3098661.1"/>
    </source>
</evidence>
<dbReference type="Proteomes" id="UP001595456">
    <property type="component" value="Unassembled WGS sequence"/>
</dbReference>
<dbReference type="InterPro" id="IPR008523">
    <property type="entry name" value="DUF805"/>
</dbReference>
<feature type="transmembrane region" description="Helical" evidence="1">
    <location>
        <begin position="23"/>
        <end position="46"/>
    </location>
</feature>
<name>A0ABV7E9K4_9SPHN</name>
<sequence length="129" mass="14379">MDWMLMPLRRYADFSGRSRRKEYWMFVLGMIIVAIVIGAIEGLLGLNQMIGGTYGPLSLLFVLAIIIPGIAVQVRRFHDQDRSGWFVLLGLIPFVGSIAVLVFMCLEGTRGDNRYGPDPKGQAPVDTFS</sequence>
<keyword evidence="1" id="KW-1133">Transmembrane helix</keyword>
<organism evidence="2 3">
    <name type="scientific">Alteraurantiacibacter palmitatis</name>
    <dbReference type="NCBI Taxonomy" id="2054628"/>
    <lineage>
        <taxon>Bacteria</taxon>
        <taxon>Pseudomonadati</taxon>
        <taxon>Pseudomonadota</taxon>
        <taxon>Alphaproteobacteria</taxon>
        <taxon>Sphingomonadales</taxon>
        <taxon>Erythrobacteraceae</taxon>
        <taxon>Alteraurantiacibacter</taxon>
    </lineage>
</organism>
<feature type="transmembrane region" description="Helical" evidence="1">
    <location>
        <begin position="84"/>
        <end position="104"/>
    </location>
</feature>
<protein>
    <submittedName>
        <fullName evidence="2">DUF805 domain-containing protein</fullName>
    </submittedName>
</protein>
<dbReference type="RefSeq" id="WP_336926394.1">
    <property type="nucleotide sequence ID" value="NZ_JBANRO010000007.1"/>
</dbReference>
<evidence type="ECO:0000313" key="3">
    <source>
        <dbReference type="Proteomes" id="UP001595456"/>
    </source>
</evidence>
<reference evidence="3" key="1">
    <citation type="journal article" date="2019" name="Int. J. Syst. Evol. Microbiol.">
        <title>The Global Catalogue of Microorganisms (GCM) 10K type strain sequencing project: providing services to taxonomists for standard genome sequencing and annotation.</title>
        <authorList>
            <consortium name="The Broad Institute Genomics Platform"/>
            <consortium name="The Broad Institute Genome Sequencing Center for Infectious Disease"/>
            <person name="Wu L."/>
            <person name="Ma J."/>
        </authorList>
    </citation>
    <scope>NUCLEOTIDE SEQUENCE [LARGE SCALE GENOMIC DNA]</scope>
    <source>
        <strain evidence="3">KCTC 52607</strain>
    </source>
</reference>
<gene>
    <name evidence="2" type="ORF">ACFODU_12770</name>
</gene>
<keyword evidence="1" id="KW-0812">Transmembrane</keyword>
<evidence type="ECO:0000256" key="1">
    <source>
        <dbReference type="SAM" id="Phobius"/>
    </source>
</evidence>
<comment type="caution">
    <text evidence="2">The sequence shown here is derived from an EMBL/GenBank/DDBJ whole genome shotgun (WGS) entry which is preliminary data.</text>
</comment>
<dbReference type="PANTHER" id="PTHR34980">
    <property type="entry name" value="INNER MEMBRANE PROTEIN-RELATED-RELATED"/>
    <property type="match status" value="1"/>
</dbReference>
<feature type="transmembrane region" description="Helical" evidence="1">
    <location>
        <begin position="52"/>
        <end position="72"/>
    </location>
</feature>
<dbReference type="PANTHER" id="PTHR34980:SF2">
    <property type="entry name" value="INNER MEMBRANE PROTEIN YHAH-RELATED"/>
    <property type="match status" value="1"/>
</dbReference>
<dbReference type="Pfam" id="PF05656">
    <property type="entry name" value="DUF805"/>
    <property type="match status" value="1"/>
</dbReference>
<keyword evidence="3" id="KW-1185">Reference proteome</keyword>
<accession>A0ABV7E9K4</accession>
<proteinExistence type="predicted"/>
<keyword evidence="1" id="KW-0472">Membrane</keyword>